<dbReference type="InterPro" id="IPR007809">
    <property type="entry name" value="FlgN-like"/>
</dbReference>
<accession>A0A0J1IMG4</accession>
<dbReference type="Pfam" id="PF05130">
    <property type="entry name" value="FlgN"/>
    <property type="match status" value="1"/>
</dbReference>
<dbReference type="STRING" id="476652.DEAC_c19220"/>
<evidence type="ECO:0000256" key="1">
    <source>
        <dbReference type="ARBA" id="ARBA00022795"/>
    </source>
</evidence>
<proteinExistence type="predicted"/>
<comment type="caution">
    <text evidence="2">The sequence shown here is derived from an EMBL/GenBank/DDBJ whole genome shotgun (WGS) entry which is preliminary data.</text>
</comment>
<dbReference type="RefSeq" id="WP_047809814.1">
    <property type="nucleotide sequence ID" value="NZ_LDZY01000006.1"/>
</dbReference>
<dbReference type="Gene3D" id="1.20.58.300">
    <property type="entry name" value="FlgN-like"/>
    <property type="match status" value="1"/>
</dbReference>
<sequence>MSEVLEDLDRNLKEQVAYYTELNGLEIGKQKALIENDIQKIDEFTAREEQLLLVANRLEEDRLLFTKQIASVLGLETKDLTLAVLANRFPVLQGVRLELEKEVRELQKIHRLNTQLLKQSMKIVEFTIGLFTYQGSHTYSHPQQKIQDTNKVLHFLDRRI</sequence>
<organism evidence="2 3">
    <name type="scientific">Desulfosporosinus acididurans</name>
    <dbReference type="NCBI Taxonomy" id="476652"/>
    <lineage>
        <taxon>Bacteria</taxon>
        <taxon>Bacillati</taxon>
        <taxon>Bacillota</taxon>
        <taxon>Clostridia</taxon>
        <taxon>Eubacteriales</taxon>
        <taxon>Desulfitobacteriaceae</taxon>
        <taxon>Desulfosporosinus</taxon>
    </lineage>
</organism>
<dbReference type="InterPro" id="IPR036679">
    <property type="entry name" value="FlgN-like_sf"/>
</dbReference>
<keyword evidence="3" id="KW-1185">Reference proteome</keyword>
<dbReference type="GO" id="GO:0044780">
    <property type="term" value="P:bacterial-type flagellum assembly"/>
    <property type="evidence" value="ECO:0007669"/>
    <property type="project" value="InterPro"/>
</dbReference>
<keyword evidence="1" id="KW-1005">Bacterial flagellum biogenesis</keyword>
<evidence type="ECO:0000313" key="3">
    <source>
        <dbReference type="Proteomes" id="UP000036356"/>
    </source>
</evidence>
<dbReference type="SUPFAM" id="SSF140566">
    <property type="entry name" value="FlgN-like"/>
    <property type="match status" value="1"/>
</dbReference>
<dbReference type="PATRIC" id="fig|476652.3.peg.1989"/>
<dbReference type="Proteomes" id="UP000036356">
    <property type="component" value="Unassembled WGS sequence"/>
</dbReference>
<name>A0A0J1IMG4_9FIRM</name>
<evidence type="ECO:0000313" key="2">
    <source>
        <dbReference type="EMBL" id="KLU65886.1"/>
    </source>
</evidence>
<protein>
    <submittedName>
        <fullName evidence="2">FlgN protein</fullName>
    </submittedName>
</protein>
<dbReference type="EMBL" id="LDZY01000006">
    <property type="protein sequence ID" value="KLU65886.1"/>
    <property type="molecule type" value="Genomic_DNA"/>
</dbReference>
<reference evidence="2 3" key="1">
    <citation type="submission" date="2015-06" db="EMBL/GenBank/DDBJ databases">
        <title>Draft genome of the moderately acidophilic sulfate reducer Candidatus Desulfosporosinus acididurans strain M1.</title>
        <authorList>
            <person name="Poehlein A."/>
            <person name="Petzsch P."/>
            <person name="Johnson B.D."/>
            <person name="Schloemann M."/>
            <person name="Daniel R."/>
            <person name="Muehling M."/>
        </authorList>
    </citation>
    <scope>NUCLEOTIDE SEQUENCE [LARGE SCALE GENOMIC DNA]</scope>
    <source>
        <strain evidence="2 3">M1</strain>
    </source>
</reference>
<gene>
    <name evidence="2" type="ORF">DEAC_c19220</name>
</gene>
<dbReference type="AlphaFoldDB" id="A0A0J1IMG4"/>